<comment type="caution">
    <text evidence="4">The sequence shown here is derived from an EMBL/GenBank/DDBJ whole genome shotgun (WGS) entry which is preliminary data.</text>
</comment>
<dbReference type="AlphaFoldDB" id="A0A1F4ZCT1"/>
<dbReference type="GO" id="GO:0016491">
    <property type="term" value="F:oxidoreductase activity"/>
    <property type="evidence" value="ECO:0007669"/>
    <property type="project" value="InterPro"/>
</dbReference>
<evidence type="ECO:0000259" key="3">
    <source>
        <dbReference type="PROSITE" id="PS51352"/>
    </source>
</evidence>
<evidence type="ECO:0000313" key="4">
    <source>
        <dbReference type="EMBL" id="OGD03224.1"/>
    </source>
</evidence>
<accession>A0A1F4ZCT1</accession>
<feature type="domain" description="Thioredoxin" evidence="3">
    <location>
        <begin position="55"/>
        <end position="207"/>
    </location>
</feature>
<dbReference type="InterPro" id="IPR036249">
    <property type="entry name" value="Thioredoxin-like_sf"/>
</dbReference>
<organism evidence="4 5">
    <name type="scientific">Candidatus Amesbacteria bacterium RIFCSPLOWO2_01_FULL_48_25</name>
    <dbReference type="NCBI Taxonomy" id="1797259"/>
    <lineage>
        <taxon>Bacteria</taxon>
        <taxon>Candidatus Amesiibacteriota</taxon>
    </lineage>
</organism>
<dbReference type="EMBL" id="MEXN01000007">
    <property type="protein sequence ID" value="OGD03224.1"/>
    <property type="molecule type" value="Genomic_DNA"/>
</dbReference>
<dbReference type="InterPro" id="IPR050455">
    <property type="entry name" value="Tpx_Peroxidase_subfamily"/>
</dbReference>
<dbReference type="STRING" id="1797259.A2989_00125"/>
<keyword evidence="2" id="KW-1133">Transmembrane helix</keyword>
<evidence type="ECO:0000313" key="5">
    <source>
        <dbReference type="Proteomes" id="UP000177080"/>
    </source>
</evidence>
<feature type="transmembrane region" description="Helical" evidence="2">
    <location>
        <begin position="6"/>
        <end position="23"/>
    </location>
</feature>
<dbReference type="PANTHER" id="PTHR43110">
    <property type="entry name" value="THIOL PEROXIDASE"/>
    <property type="match status" value="1"/>
</dbReference>
<evidence type="ECO:0000256" key="1">
    <source>
        <dbReference type="ARBA" id="ARBA00023284"/>
    </source>
</evidence>
<name>A0A1F4ZCT1_9BACT</name>
<reference evidence="4 5" key="1">
    <citation type="journal article" date="2016" name="Nat. Commun.">
        <title>Thousands of microbial genomes shed light on interconnected biogeochemical processes in an aquifer system.</title>
        <authorList>
            <person name="Anantharaman K."/>
            <person name="Brown C.T."/>
            <person name="Hug L.A."/>
            <person name="Sharon I."/>
            <person name="Castelle C.J."/>
            <person name="Probst A.J."/>
            <person name="Thomas B.C."/>
            <person name="Singh A."/>
            <person name="Wilkins M.J."/>
            <person name="Karaoz U."/>
            <person name="Brodie E.L."/>
            <person name="Williams K.H."/>
            <person name="Hubbard S.S."/>
            <person name="Banfield J.F."/>
        </authorList>
    </citation>
    <scope>NUCLEOTIDE SEQUENCE [LARGE SCALE GENOMIC DNA]</scope>
</reference>
<protein>
    <recommendedName>
        <fullName evidence="3">Thioredoxin domain-containing protein</fullName>
    </recommendedName>
</protein>
<sequence>MSKSTIIIIEAVLAVVIFGSIFFKSTSTPPSPAPVSDPMADHHKPQPADTGIFSALLNQPAPDFTLTSFDDKKISLSDLLGKNVLLFFNEGLMCYPACWDQIAAFGADREFATANTVVLNITVDPQSQWQQAIAKMPKLATAIVLLDTDKTVSNKYGVTTLESSMHRSQFPGHTYVLIDKRGIVRFQLDDPTMAIRNKQLLDEIAKL</sequence>
<proteinExistence type="predicted"/>
<dbReference type="Proteomes" id="UP000177080">
    <property type="component" value="Unassembled WGS sequence"/>
</dbReference>
<dbReference type="InterPro" id="IPR000866">
    <property type="entry name" value="AhpC/TSA"/>
</dbReference>
<gene>
    <name evidence="4" type="ORF">A2989_00125</name>
</gene>
<keyword evidence="2" id="KW-0812">Transmembrane</keyword>
<dbReference type="PROSITE" id="PS51352">
    <property type="entry name" value="THIOREDOXIN_2"/>
    <property type="match status" value="1"/>
</dbReference>
<dbReference type="Gene3D" id="3.40.30.10">
    <property type="entry name" value="Glutaredoxin"/>
    <property type="match status" value="1"/>
</dbReference>
<dbReference type="InterPro" id="IPR013766">
    <property type="entry name" value="Thioredoxin_domain"/>
</dbReference>
<dbReference type="GO" id="GO:0016209">
    <property type="term" value="F:antioxidant activity"/>
    <property type="evidence" value="ECO:0007669"/>
    <property type="project" value="InterPro"/>
</dbReference>
<dbReference type="PANTHER" id="PTHR43110:SF1">
    <property type="entry name" value="THIOL PEROXIDASE"/>
    <property type="match status" value="1"/>
</dbReference>
<keyword evidence="1" id="KW-0676">Redox-active center</keyword>
<evidence type="ECO:0000256" key="2">
    <source>
        <dbReference type="SAM" id="Phobius"/>
    </source>
</evidence>
<dbReference type="SUPFAM" id="SSF52833">
    <property type="entry name" value="Thioredoxin-like"/>
    <property type="match status" value="1"/>
</dbReference>
<dbReference type="Pfam" id="PF00578">
    <property type="entry name" value="AhpC-TSA"/>
    <property type="match status" value="1"/>
</dbReference>
<dbReference type="CDD" id="cd02971">
    <property type="entry name" value="PRX_family"/>
    <property type="match status" value="1"/>
</dbReference>
<keyword evidence="2" id="KW-0472">Membrane</keyword>